<proteinExistence type="predicted"/>
<evidence type="ECO:0000256" key="1">
    <source>
        <dbReference type="SAM" id="MobiDB-lite"/>
    </source>
</evidence>
<dbReference type="AlphaFoldDB" id="A0A8H7HG41"/>
<dbReference type="EMBL" id="JACYCC010000024">
    <property type="protein sequence ID" value="KAF8685162.1"/>
    <property type="molecule type" value="Genomic_DNA"/>
</dbReference>
<organism evidence="2 3">
    <name type="scientific">Rhizoctonia solani</name>
    <dbReference type="NCBI Taxonomy" id="456999"/>
    <lineage>
        <taxon>Eukaryota</taxon>
        <taxon>Fungi</taxon>
        <taxon>Dikarya</taxon>
        <taxon>Basidiomycota</taxon>
        <taxon>Agaricomycotina</taxon>
        <taxon>Agaricomycetes</taxon>
        <taxon>Cantharellales</taxon>
        <taxon>Ceratobasidiaceae</taxon>
        <taxon>Rhizoctonia</taxon>
    </lineage>
</organism>
<comment type="caution">
    <text evidence="2">The sequence shown here is derived from an EMBL/GenBank/DDBJ whole genome shotgun (WGS) entry which is preliminary data.</text>
</comment>
<evidence type="ECO:0000313" key="3">
    <source>
        <dbReference type="Proteomes" id="UP000650582"/>
    </source>
</evidence>
<evidence type="ECO:0000313" key="2">
    <source>
        <dbReference type="EMBL" id="KAF8685162.1"/>
    </source>
</evidence>
<protein>
    <submittedName>
        <fullName evidence="2">Uncharacterized protein</fullName>
    </submittedName>
</protein>
<gene>
    <name evidence="2" type="ORF">RHS04_01043</name>
</gene>
<name>A0A8H7HG41_9AGAM</name>
<feature type="region of interest" description="Disordered" evidence="1">
    <location>
        <begin position="231"/>
        <end position="292"/>
    </location>
</feature>
<sequence length="306" mass="34163">MEYNLSTRYHPLARSTIQNVLKVSEEVECLGRILRVNAQFTHRSVNTIPPFMLRTLYMLALPATSLLNPHPEVVTLMTYIEVVHRLSAYIGPRAVYGLVRDFNSTIPRKFDAKIVTKVPGTGPRVAKRCEAEDGLGPVRTGWVREVEHTPYMLPRSPHAGARLAPFPPHGARPYPPCRMYCWDAHEQRQPLAPPMNHPPWQPTQPMVHDTPVLRQPHPVRRWEEVSPLITTRTISPTPSPVDSSDLSEHSEASSLYSHSDAEISVTSDLSGQSSTSRPCTPTTPPTVPEVDTLKITVTEVGSEPDN</sequence>
<dbReference type="Proteomes" id="UP000650582">
    <property type="component" value="Unassembled WGS sequence"/>
</dbReference>
<reference evidence="2" key="1">
    <citation type="submission" date="2020-09" db="EMBL/GenBank/DDBJ databases">
        <title>Comparative genome analyses of four rice-infecting Rhizoctonia solani isolates reveal extensive enrichment of homogalacturonan modification genes.</title>
        <authorList>
            <person name="Lee D.-Y."/>
            <person name="Jeon J."/>
            <person name="Kim K.-T."/>
            <person name="Cheong K."/>
            <person name="Song H."/>
            <person name="Choi G."/>
            <person name="Ko J."/>
            <person name="Opiyo S.O."/>
            <person name="Zuo S."/>
            <person name="Madhav S."/>
            <person name="Lee Y.-H."/>
            <person name="Wang G.-L."/>
        </authorList>
    </citation>
    <scope>NUCLEOTIDE SEQUENCE</scope>
    <source>
        <strain evidence="2">AG1-IA YN-7</strain>
    </source>
</reference>
<accession>A0A8H7HG41</accession>
<feature type="compositionally biased region" description="Low complexity" evidence="1">
    <location>
        <begin position="231"/>
        <end position="244"/>
    </location>
</feature>